<accession>A0ABU6MCX2</accession>
<organism evidence="2 3">
    <name type="scientific">Heyndrickxia acidicola</name>
    <dbReference type="NCBI Taxonomy" id="209389"/>
    <lineage>
        <taxon>Bacteria</taxon>
        <taxon>Bacillati</taxon>
        <taxon>Bacillota</taxon>
        <taxon>Bacilli</taxon>
        <taxon>Bacillales</taxon>
        <taxon>Bacillaceae</taxon>
        <taxon>Heyndrickxia</taxon>
    </lineage>
</organism>
<evidence type="ECO:0000256" key="1">
    <source>
        <dbReference type="SAM" id="MobiDB-lite"/>
    </source>
</evidence>
<dbReference type="Proteomes" id="UP001341444">
    <property type="component" value="Unassembled WGS sequence"/>
</dbReference>
<evidence type="ECO:0000313" key="3">
    <source>
        <dbReference type="Proteomes" id="UP001341444"/>
    </source>
</evidence>
<dbReference type="EMBL" id="JARMAB010000006">
    <property type="protein sequence ID" value="MED1202504.1"/>
    <property type="molecule type" value="Genomic_DNA"/>
</dbReference>
<gene>
    <name evidence="2" type="ORF">P4T90_05280</name>
</gene>
<proteinExistence type="predicted"/>
<keyword evidence="3" id="KW-1185">Reference proteome</keyword>
<sequence length="115" mass="13340">MSEDIQREETIMESPMEESVQEVGNTVGVHPFDRMFFGRRGIQNRRGLVQKEQEPANSGSIDGMLDGILNNETFKNIDFDEMLNHVDKLMVSLSELRPMFKKVTPFMEKFLQKDK</sequence>
<feature type="compositionally biased region" description="Basic and acidic residues" evidence="1">
    <location>
        <begin position="1"/>
        <end position="10"/>
    </location>
</feature>
<reference evidence="2 3" key="1">
    <citation type="submission" date="2023-03" db="EMBL/GenBank/DDBJ databases">
        <title>Bacillus Genome Sequencing.</title>
        <authorList>
            <person name="Dunlap C."/>
        </authorList>
    </citation>
    <scope>NUCLEOTIDE SEQUENCE [LARGE SCALE GENOMIC DNA]</scope>
    <source>
        <strain evidence="2 3">B-23453</strain>
    </source>
</reference>
<protein>
    <submittedName>
        <fullName evidence="2">Uncharacterized protein</fullName>
    </submittedName>
</protein>
<name>A0ABU6MCX2_9BACI</name>
<feature type="region of interest" description="Disordered" evidence="1">
    <location>
        <begin position="1"/>
        <end position="20"/>
    </location>
</feature>
<evidence type="ECO:0000313" key="2">
    <source>
        <dbReference type="EMBL" id="MED1202504.1"/>
    </source>
</evidence>
<comment type="caution">
    <text evidence="2">The sequence shown here is derived from an EMBL/GenBank/DDBJ whole genome shotgun (WGS) entry which is preliminary data.</text>
</comment>
<dbReference type="RefSeq" id="WP_066265608.1">
    <property type="nucleotide sequence ID" value="NZ_JARMAB010000006.1"/>
</dbReference>